<keyword evidence="2" id="KW-1185">Reference proteome</keyword>
<proteinExistence type="predicted"/>
<dbReference type="OrthoDB" id="7490433at2759"/>
<dbReference type="AlphaFoldDB" id="A0A8S4S321"/>
<dbReference type="EMBL" id="CAKXAJ010025896">
    <property type="protein sequence ID" value="CAH2245158.1"/>
    <property type="molecule type" value="Genomic_DNA"/>
</dbReference>
<evidence type="ECO:0000313" key="1">
    <source>
        <dbReference type="EMBL" id="CAH2245158.1"/>
    </source>
</evidence>
<protein>
    <submittedName>
        <fullName evidence="1">Jg16728 protein</fullName>
    </submittedName>
</protein>
<accession>A0A8S4S321</accession>
<name>A0A8S4S321_9NEOP</name>
<dbReference type="Proteomes" id="UP000838756">
    <property type="component" value="Unassembled WGS sequence"/>
</dbReference>
<reference evidence="1" key="1">
    <citation type="submission" date="2022-03" db="EMBL/GenBank/DDBJ databases">
        <authorList>
            <person name="Lindestad O."/>
        </authorList>
    </citation>
    <scope>NUCLEOTIDE SEQUENCE</scope>
</reference>
<evidence type="ECO:0000313" key="2">
    <source>
        <dbReference type="Proteomes" id="UP000838756"/>
    </source>
</evidence>
<sequence length="176" mass="19721">MAPCGCIQQKSLARPQLTLNRILSYLGLIKRRGNESVEKLIVVRNVEGKRPRGRSPNRWSDQLRETGARTFYKAIQMAKDRTRWREIIVDKVVGEDKFLSLPGGYNCLLRMLPVLKGCCGVTGGVVRARELAMRRAPGLDNIGGQVGDFDPRLPPARTRTSARFDVNLSVLLKFVS</sequence>
<gene>
    <name evidence="1" type="primary">jg16728</name>
    <name evidence="1" type="ORF">PAEG_LOCUS21008</name>
</gene>
<comment type="caution">
    <text evidence="1">The sequence shown here is derived from an EMBL/GenBank/DDBJ whole genome shotgun (WGS) entry which is preliminary data.</text>
</comment>
<organism evidence="1 2">
    <name type="scientific">Pararge aegeria aegeria</name>
    <dbReference type="NCBI Taxonomy" id="348720"/>
    <lineage>
        <taxon>Eukaryota</taxon>
        <taxon>Metazoa</taxon>
        <taxon>Ecdysozoa</taxon>
        <taxon>Arthropoda</taxon>
        <taxon>Hexapoda</taxon>
        <taxon>Insecta</taxon>
        <taxon>Pterygota</taxon>
        <taxon>Neoptera</taxon>
        <taxon>Endopterygota</taxon>
        <taxon>Lepidoptera</taxon>
        <taxon>Glossata</taxon>
        <taxon>Ditrysia</taxon>
        <taxon>Papilionoidea</taxon>
        <taxon>Nymphalidae</taxon>
        <taxon>Satyrinae</taxon>
        <taxon>Satyrini</taxon>
        <taxon>Parargina</taxon>
        <taxon>Pararge</taxon>
    </lineage>
</organism>